<feature type="compositionally biased region" description="Basic and acidic residues" evidence="1">
    <location>
        <begin position="118"/>
        <end position="141"/>
    </location>
</feature>
<feature type="compositionally biased region" description="Polar residues" evidence="1">
    <location>
        <begin position="819"/>
        <end position="833"/>
    </location>
</feature>
<dbReference type="EMBL" id="UYSG01000760">
    <property type="protein sequence ID" value="VDL22910.1"/>
    <property type="molecule type" value="Genomic_DNA"/>
</dbReference>
<dbReference type="AlphaFoldDB" id="A0A0R3SDR0"/>
<feature type="compositionally biased region" description="Polar residues" evidence="1">
    <location>
        <begin position="224"/>
        <end position="237"/>
    </location>
</feature>
<feature type="compositionally biased region" description="Basic and acidic residues" evidence="1">
    <location>
        <begin position="403"/>
        <end position="412"/>
    </location>
</feature>
<name>A0A0R3SDR0_HYMDI</name>
<proteinExistence type="predicted"/>
<reference evidence="2 3" key="2">
    <citation type="submission" date="2018-11" db="EMBL/GenBank/DDBJ databases">
        <authorList>
            <consortium name="Pathogen Informatics"/>
        </authorList>
    </citation>
    <scope>NUCLEOTIDE SEQUENCE [LARGE SCALE GENOMIC DNA]</scope>
</reference>
<feature type="compositionally biased region" description="Polar residues" evidence="1">
    <location>
        <begin position="413"/>
        <end position="429"/>
    </location>
</feature>
<evidence type="ECO:0000256" key="1">
    <source>
        <dbReference type="SAM" id="MobiDB-lite"/>
    </source>
</evidence>
<organism evidence="4">
    <name type="scientific">Hymenolepis diminuta</name>
    <name type="common">Rat tapeworm</name>
    <dbReference type="NCBI Taxonomy" id="6216"/>
    <lineage>
        <taxon>Eukaryota</taxon>
        <taxon>Metazoa</taxon>
        <taxon>Spiralia</taxon>
        <taxon>Lophotrochozoa</taxon>
        <taxon>Platyhelminthes</taxon>
        <taxon>Cestoda</taxon>
        <taxon>Eucestoda</taxon>
        <taxon>Cyclophyllidea</taxon>
        <taxon>Hymenolepididae</taxon>
        <taxon>Hymenolepis</taxon>
    </lineage>
</organism>
<dbReference type="WBParaSite" id="HDID_0000284601-mRNA-1">
    <property type="protein sequence ID" value="HDID_0000284601-mRNA-1"/>
    <property type="gene ID" value="HDID_0000284601"/>
</dbReference>
<feature type="region of interest" description="Disordered" evidence="1">
    <location>
        <begin position="398"/>
        <end position="429"/>
    </location>
</feature>
<dbReference type="OrthoDB" id="10502821at2759"/>
<sequence length="852" mass="96979">MEELIYMECEEACLNASYGPGYQDFTENSSLKEDLKLEIVSNPTEEERGDIWKMETKTNTPIKTVIGRKLDYIRSDLSTRYVKLRNTNSKISKRIIGDKASNKTDSLVMHRSCTKGASNEKSDNLENQDSHKQTQEAKTETKFEVKLMPKPKVKPRVLSGIPSFASSIQIFKKNPKPSNPKMNNYDVESDTESIYHAKENTESSPSLIRNVISMSMNKMEENTSSKFNKPQYESTEQTETDTTKELEPIGKDIERQPDEIHVIPSTEAGCSSTVSPPSDKNFPFKGTSAAKLADFFKHMSNVMASVTSFFTKLKKINPESIKNNDYGGINNVGQPPEDTYELYEDVQTLDAHVSQSTNIKKKNQLPSLRRSITFWKFNPRIPPLRIDKDQIFAKISKSFQKQGRKEKEKTSTPKEASGTSNEISTQSRTYQPKKTLLPLIVEKTKPDLIEYEYDEFPSAQNDSHDGDIYENFVGDSISAPKSALPKHPDENLYYNNDVIESANKMVLGGPPPLPPKKNKLTLSDKVSKERFNVQKKQKIRNGQRDFELPRRSVFQEKGGVKGLMKIPKKIVFNKPFSNSNKKGENNISHSKVHLKMKEESLEEGCIDIDNGDVYEQERPITLLIDFQDSNENEYELYGKISTNHQGETIYSEPINVNENHPENFILQRILPEIPRPNIESASEHKRNVRCSFVKTPKSKIINSQRDSRTNIQLDYRFNGSQDNQYRKEQDSSGNLKAPSTEKPNEVAEKIIPKKIPPVIPARPKYIPNHIISRLSTPVAIDTQNRSTRSSVLGKERSSDEQKIDEIPRNYEPSIDLQEESNVSKETSTQNGNELSAEVCQNDVYMYISDCYS</sequence>
<feature type="region of interest" description="Disordered" evidence="1">
    <location>
        <begin position="781"/>
        <end position="833"/>
    </location>
</feature>
<accession>A0A0R3SDR0</accession>
<feature type="compositionally biased region" description="Basic and acidic residues" evidence="1">
    <location>
        <begin position="793"/>
        <end position="808"/>
    </location>
</feature>
<evidence type="ECO:0000313" key="2">
    <source>
        <dbReference type="EMBL" id="VDL22910.1"/>
    </source>
</evidence>
<feature type="compositionally biased region" description="Polar residues" evidence="1">
    <location>
        <begin position="781"/>
        <end position="790"/>
    </location>
</feature>
<dbReference type="Proteomes" id="UP000274504">
    <property type="component" value="Unassembled WGS sequence"/>
</dbReference>
<gene>
    <name evidence="2" type="ORF">HDID_LOCUS2844</name>
</gene>
<evidence type="ECO:0000313" key="3">
    <source>
        <dbReference type="Proteomes" id="UP000274504"/>
    </source>
</evidence>
<protein>
    <submittedName>
        <fullName evidence="4">PH domain-containing protein</fullName>
    </submittedName>
</protein>
<feature type="region of interest" description="Disordered" evidence="1">
    <location>
        <begin position="718"/>
        <end position="745"/>
    </location>
</feature>
<feature type="region of interest" description="Disordered" evidence="1">
    <location>
        <begin position="221"/>
        <end position="244"/>
    </location>
</feature>
<reference evidence="4" key="1">
    <citation type="submission" date="2017-02" db="UniProtKB">
        <authorList>
            <consortium name="WormBaseParasite"/>
        </authorList>
    </citation>
    <scope>IDENTIFICATION</scope>
</reference>
<evidence type="ECO:0000313" key="4">
    <source>
        <dbReference type="WBParaSite" id="HDID_0000284601-mRNA-1"/>
    </source>
</evidence>
<feature type="region of interest" description="Disordered" evidence="1">
    <location>
        <begin position="114"/>
        <end position="141"/>
    </location>
</feature>